<evidence type="ECO:0000313" key="4">
    <source>
        <dbReference type="Proteomes" id="UP000176451"/>
    </source>
</evidence>
<keyword evidence="1" id="KW-0175">Coiled coil</keyword>
<dbReference type="SUPFAM" id="SSF51261">
    <property type="entry name" value="Duplicated hybrid motif"/>
    <property type="match status" value="1"/>
</dbReference>
<dbReference type="Gene3D" id="6.10.250.3150">
    <property type="match status" value="1"/>
</dbReference>
<dbReference type="EMBL" id="MEZV01000014">
    <property type="protein sequence ID" value="OGD67520.1"/>
    <property type="molecule type" value="Genomic_DNA"/>
</dbReference>
<dbReference type="CDD" id="cd12797">
    <property type="entry name" value="M23_peptidase"/>
    <property type="match status" value="1"/>
</dbReference>
<accession>A0A1F5EJL3</accession>
<dbReference type="Proteomes" id="UP000176451">
    <property type="component" value="Unassembled WGS sequence"/>
</dbReference>
<evidence type="ECO:0000259" key="2">
    <source>
        <dbReference type="Pfam" id="PF01551"/>
    </source>
</evidence>
<dbReference type="STRING" id="1797469.A3F08_00980"/>
<gene>
    <name evidence="3" type="ORF">A3F08_00980</name>
</gene>
<protein>
    <recommendedName>
        <fullName evidence="2">M23ase beta-sheet core domain-containing protein</fullName>
    </recommendedName>
</protein>
<dbReference type="InterPro" id="IPR016047">
    <property type="entry name" value="M23ase_b-sheet_dom"/>
</dbReference>
<dbReference type="GO" id="GO:0004222">
    <property type="term" value="F:metalloendopeptidase activity"/>
    <property type="evidence" value="ECO:0007669"/>
    <property type="project" value="TreeGrafter"/>
</dbReference>
<evidence type="ECO:0000313" key="3">
    <source>
        <dbReference type="EMBL" id="OGD67520.1"/>
    </source>
</evidence>
<evidence type="ECO:0000256" key="1">
    <source>
        <dbReference type="SAM" id="Coils"/>
    </source>
</evidence>
<dbReference type="AlphaFoldDB" id="A0A1F5EJL3"/>
<dbReference type="Gene3D" id="2.70.70.10">
    <property type="entry name" value="Glucose Permease (Domain IIA)"/>
    <property type="match status" value="1"/>
</dbReference>
<sequence length="398" mass="44528">MITKNRINLLFFRVAALAVILGLVFIPLTLSKAASIGELQKKKADINKSISEKTKQAEQKKKEIEEYNKQINGLNDDISEIERKIDETQNKIGRTEGEITDRIAQISQREKELGAEKENQNEAIRTIYENGVKNTFEILIGSNTLSDLVDHSQYLESLENRIEATIEEISRLKSELEAEKADLESKKKDLSNLQEQQEAYKYGLDSQKNQKNKLMADAKSQKRTLDQQIEEAKKLNTQVEAQINALAAASRGSGRTVIARDRGTSAVGFMWPMDYKYISQGFGVPWNFNPNVAHTGLDLVNVSGTPIYAAADGTITTVADMVYDGHYYGYGKYIVIGHNARYSSLYGHLIGFAVSVGNEVKKGDIIGYEGSTGWSTGPHLHFEIWENGVRNNPLNYLP</sequence>
<dbReference type="InterPro" id="IPR011055">
    <property type="entry name" value="Dup_hybrid_motif"/>
</dbReference>
<name>A0A1F5EJL3_9BACT</name>
<dbReference type="PANTHER" id="PTHR21666">
    <property type="entry name" value="PEPTIDASE-RELATED"/>
    <property type="match status" value="1"/>
</dbReference>
<dbReference type="Pfam" id="PF01551">
    <property type="entry name" value="Peptidase_M23"/>
    <property type="match status" value="1"/>
</dbReference>
<feature type="coiled-coil region" evidence="1">
    <location>
        <begin position="148"/>
        <end position="249"/>
    </location>
</feature>
<reference evidence="3 4" key="1">
    <citation type="journal article" date="2016" name="Nat. Commun.">
        <title>Thousands of microbial genomes shed light on interconnected biogeochemical processes in an aquifer system.</title>
        <authorList>
            <person name="Anantharaman K."/>
            <person name="Brown C.T."/>
            <person name="Hug L.A."/>
            <person name="Sharon I."/>
            <person name="Castelle C.J."/>
            <person name="Probst A.J."/>
            <person name="Thomas B.C."/>
            <person name="Singh A."/>
            <person name="Wilkins M.J."/>
            <person name="Karaoz U."/>
            <person name="Brodie E.L."/>
            <person name="Williams K.H."/>
            <person name="Hubbard S.S."/>
            <person name="Banfield J.F."/>
        </authorList>
    </citation>
    <scope>NUCLEOTIDE SEQUENCE [LARGE SCALE GENOMIC DNA]</scope>
</reference>
<comment type="caution">
    <text evidence="3">The sequence shown here is derived from an EMBL/GenBank/DDBJ whole genome shotgun (WGS) entry which is preliminary data.</text>
</comment>
<proteinExistence type="predicted"/>
<organism evidence="3 4">
    <name type="scientific">Candidatus Berkelbacteria bacterium RIFCSPHIGHO2_12_FULL_36_9</name>
    <dbReference type="NCBI Taxonomy" id="1797469"/>
    <lineage>
        <taxon>Bacteria</taxon>
        <taxon>Candidatus Berkelbacteria</taxon>
    </lineage>
</organism>
<feature type="domain" description="M23ase beta-sheet core" evidence="2">
    <location>
        <begin position="294"/>
        <end position="393"/>
    </location>
</feature>
<dbReference type="InterPro" id="IPR050570">
    <property type="entry name" value="Cell_wall_metabolism_enzyme"/>
</dbReference>
<dbReference type="PANTHER" id="PTHR21666:SF270">
    <property type="entry name" value="MUREIN HYDROLASE ACTIVATOR ENVC"/>
    <property type="match status" value="1"/>
</dbReference>
<feature type="coiled-coil region" evidence="1">
    <location>
        <begin position="43"/>
        <end position="123"/>
    </location>
</feature>